<dbReference type="InterPro" id="IPR000740">
    <property type="entry name" value="GrpE"/>
</dbReference>
<dbReference type="PANTHER" id="PTHR21237:SF23">
    <property type="entry name" value="GRPE PROTEIN HOMOLOG, MITOCHONDRIAL"/>
    <property type="match status" value="1"/>
</dbReference>
<dbReference type="SUPFAM" id="SSF58014">
    <property type="entry name" value="Coiled-coil domain of nucleotide exchange factor GrpE"/>
    <property type="match status" value="1"/>
</dbReference>
<dbReference type="GO" id="GO:0006457">
    <property type="term" value="P:protein folding"/>
    <property type="evidence" value="ECO:0007669"/>
    <property type="project" value="InterPro"/>
</dbReference>
<evidence type="ECO:0000313" key="16">
    <source>
        <dbReference type="Proteomes" id="UP000243535"/>
    </source>
</evidence>
<proteinExistence type="inferred from homology"/>
<dbReference type="Gene3D" id="2.30.22.10">
    <property type="entry name" value="Head domain of nucleotide exchange factor GrpE"/>
    <property type="match status" value="1"/>
</dbReference>
<dbReference type="GO" id="GO:0051082">
    <property type="term" value="F:unfolded protein binding"/>
    <property type="evidence" value="ECO:0007669"/>
    <property type="project" value="TreeGrafter"/>
</dbReference>
<gene>
    <name evidence="10" type="primary">grpE</name>
    <name evidence="15" type="ORF">Ga0061063_0357</name>
</gene>
<dbReference type="HAMAP" id="MF_01151">
    <property type="entry name" value="GrpE"/>
    <property type="match status" value="1"/>
</dbReference>
<dbReference type="PANTHER" id="PTHR21237">
    <property type="entry name" value="GRPE PROTEIN"/>
    <property type="match status" value="1"/>
</dbReference>
<keyword evidence="6 10" id="KW-0143">Chaperone</keyword>
<evidence type="ECO:0000256" key="5">
    <source>
        <dbReference type="ARBA" id="ARBA00023016"/>
    </source>
</evidence>
<comment type="similarity">
    <text evidence="2 10 12">Belongs to the GrpE family.</text>
</comment>
<comment type="subcellular location">
    <subcellularLocation>
        <location evidence="1 10">Cytoplasm</location>
    </subcellularLocation>
</comment>
<keyword evidence="4 10" id="KW-0963">Cytoplasm</keyword>
<keyword evidence="13" id="KW-0175">Coiled coil</keyword>
<dbReference type="EMBL" id="CYHA01000001">
    <property type="protein sequence ID" value="CUA81515.1"/>
    <property type="molecule type" value="Genomic_DNA"/>
</dbReference>
<evidence type="ECO:0000256" key="9">
    <source>
        <dbReference type="ARBA" id="ARBA00076414"/>
    </source>
</evidence>
<dbReference type="PROSITE" id="PS01071">
    <property type="entry name" value="GRPE"/>
    <property type="match status" value="1"/>
</dbReference>
<evidence type="ECO:0000256" key="14">
    <source>
        <dbReference type="SAM" id="MobiDB-lite"/>
    </source>
</evidence>
<evidence type="ECO:0000256" key="12">
    <source>
        <dbReference type="RuleBase" id="RU004478"/>
    </source>
</evidence>
<dbReference type="GO" id="GO:0051087">
    <property type="term" value="F:protein-folding chaperone binding"/>
    <property type="evidence" value="ECO:0007669"/>
    <property type="project" value="InterPro"/>
</dbReference>
<evidence type="ECO:0000256" key="8">
    <source>
        <dbReference type="ARBA" id="ARBA00072274"/>
    </source>
</evidence>
<name>A0A0K6GS21_9NEIS</name>
<dbReference type="RefSeq" id="WP_054284623.1">
    <property type="nucleotide sequence ID" value="NZ_CYHA01000001.1"/>
</dbReference>
<dbReference type="InterPro" id="IPR009012">
    <property type="entry name" value="GrpE_head"/>
</dbReference>
<feature type="compositionally biased region" description="Low complexity" evidence="14">
    <location>
        <begin position="15"/>
        <end position="30"/>
    </location>
</feature>
<evidence type="ECO:0000256" key="10">
    <source>
        <dbReference type="HAMAP-Rule" id="MF_01151"/>
    </source>
</evidence>
<dbReference type="InterPro" id="IPR013805">
    <property type="entry name" value="GrpE_CC"/>
</dbReference>
<dbReference type="Gene3D" id="3.90.20.20">
    <property type="match status" value="1"/>
</dbReference>
<accession>A0A0K6GS21</accession>
<feature type="region of interest" description="Disordered" evidence="14">
    <location>
        <begin position="1"/>
        <end position="30"/>
    </location>
</feature>
<dbReference type="CDD" id="cd00446">
    <property type="entry name" value="GrpE"/>
    <property type="match status" value="1"/>
</dbReference>
<dbReference type="PRINTS" id="PR00773">
    <property type="entry name" value="GRPEPROTEIN"/>
</dbReference>
<dbReference type="GO" id="GO:0000774">
    <property type="term" value="F:adenyl-nucleotide exchange factor activity"/>
    <property type="evidence" value="ECO:0007669"/>
    <property type="project" value="InterPro"/>
</dbReference>
<dbReference type="Pfam" id="PF01025">
    <property type="entry name" value="GrpE"/>
    <property type="match status" value="1"/>
</dbReference>
<evidence type="ECO:0000256" key="1">
    <source>
        <dbReference type="ARBA" id="ARBA00004496"/>
    </source>
</evidence>
<dbReference type="STRING" id="375574.GCA_001418035_00156"/>
<evidence type="ECO:0000256" key="7">
    <source>
        <dbReference type="ARBA" id="ARBA00053401"/>
    </source>
</evidence>
<organism evidence="15 16">
    <name type="scientific">Gulbenkiania indica</name>
    <dbReference type="NCBI Taxonomy" id="375574"/>
    <lineage>
        <taxon>Bacteria</taxon>
        <taxon>Pseudomonadati</taxon>
        <taxon>Pseudomonadota</taxon>
        <taxon>Betaproteobacteria</taxon>
        <taxon>Neisseriales</taxon>
        <taxon>Chromobacteriaceae</taxon>
        <taxon>Gulbenkiania</taxon>
    </lineage>
</organism>
<dbReference type="GO" id="GO:0042803">
    <property type="term" value="F:protein homodimerization activity"/>
    <property type="evidence" value="ECO:0007669"/>
    <property type="project" value="InterPro"/>
</dbReference>
<keyword evidence="16" id="KW-1185">Reference proteome</keyword>
<dbReference type="OrthoDB" id="9789811at2"/>
<evidence type="ECO:0000256" key="6">
    <source>
        <dbReference type="ARBA" id="ARBA00023186"/>
    </source>
</evidence>
<dbReference type="Proteomes" id="UP000243535">
    <property type="component" value="Unassembled WGS sequence"/>
</dbReference>
<keyword evidence="5 10" id="KW-0346">Stress response</keyword>
<sequence length="181" mass="19976">MQDQEHQNLNPDVNAAAEAADAGAPEEALAPEARIAALEAELADMKEQFLRSRADLENQRRRTQEEVAAAHKYAVNKLAQELLPVKDSLEMALADQSGQFDNLKFGVDLTLKQLAAAFEKVQIREIAPAAGDRLDPHQHQAMTMEPSDLEPNTIVRVMQKGYLIADRVLRPAMVVVSKPKS</sequence>
<evidence type="ECO:0000256" key="13">
    <source>
        <dbReference type="SAM" id="Coils"/>
    </source>
</evidence>
<comment type="subunit">
    <text evidence="3 10">Homodimer.</text>
</comment>
<comment type="function">
    <text evidence="7 10 11">Participates actively in the response to hyperosmotic and heat shock by preventing the aggregation of stress-denatured proteins, in association with DnaK and GrpE. It is the nucleotide exchange factor for DnaK and may function as a thermosensor. Unfolded proteins bind initially to DnaJ; upon interaction with the DnaJ-bound protein, DnaK hydrolyzes its bound ATP, resulting in the formation of a stable complex. GrpE releases ADP from DnaK; ATP binding to DnaK triggers the release of the substrate protein, thus completing the reaction cycle. Several rounds of ATP-dependent interactions between DnaJ, DnaK and GrpE are required for fully efficient folding.</text>
</comment>
<dbReference type="NCBIfam" id="NF010737">
    <property type="entry name" value="PRK14139.1"/>
    <property type="match status" value="1"/>
</dbReference>
<protein>
    <recommendedName>
        <fullName evidence="8 10">Protein GrpE</fullName>
    </recommendedName>
    <alternativeName>
        <fullName evidence="9 10">HSP-70 cofactor</fullName>
    </alternativeName>
</protein>
<dbReference type="SUPFAM" id="SSF51064">
    <property type="entry name" value="Head domain of nucleotide exchange factor GrpE"/>
    <property type="match status" value="1"/>
</dbReference>
<dbReference type="NCBIfam" id="NF010738">
    <property type="entry name" value="PRK14140.1"/>
    <property type="match status" value="1"/>
</dbReference>
<dbReference type="AlphaFoldDB" id="A0A0K6GS21"/>
<evidence type="ECO:0000256" key="4">
    <source>
        <dbReference type="ARBA" id="ARBA00022490"/>
    </source>
</evidence>
<reference evidence="16" key="1">
    <citation type="submission" date="2015-08" db="EMBL/GenBank/DDBJ databases">
        <authorList>
            <person name="Varghese N."/>
        </authorList>
    </citation>
    <scope>NUCLEOTIDE SEQUENCE [LARGE SCALE GENOMIC DNA]</scope>
    <source>
        <strain evidence="16">DSM 17901</strain>
    </source>
</reference>
<dbReference type="GO" id="GO:0005829">
    <property type="term" value="C:cytosol"/>
    <property type="evidence" value="ECO:0007669"/>
    <property type="project" value="TreeGrafter"/>
</dbReference>
<evidence type="ECO:0000256" key="3">
    <source>
        <dbReference type="ARBA" id="ARBA00011738"/>
    </source>
</evidence>
<evidence type="ECO:0000256" key="11">
    <source>
        <dbReference type="RuleBase" id="RU000639"/>
    </source>
</evidence>
<feature type="coiled-coil region" evidence="13">
    <location>
        <begin position="35"/>
        <end position="73"/>
    </location>
</feature>
<dbReference type="FunFam" id="2.30.22.10:FF:000001">
    <property type="entry name" value="Protein GrpE"/>
    <property type="match status" value="1"/>
</dbReference>
<evidence type="ECO:0000313" key="15">
    <source>
        <dbReference type="EMBL" id="CUA81515.1"/>
    </source>
</evidence>
<evidence type="ECO:0000256" key="2">
    <source>
        <dbReference type="ARBA" id="ARBA00009054"/>
    </source>
</evidence>